<dbReference type="PANTHER" id="PTHR11815:SF10">
    <property type="entry name" value="SUCCINATE--COA LIGASE [GDP-FORMING] SUBUNIT BETA, MITOCHONDRIAL"/>
    <property type="match status" value="1"/>
</dbReference>
<gene>
    <name evidence="7" type="ORF">A3D25_00510</name>
</gene>
<sequence>MILYEYEGKEILQKAGIAIPNGQTLHSLEDRVNFPFPLIIKAQVLSGKRADNGGIIKVSSEMELVENLEELFGKIVNKETVEKVLVEEVVEIEQEYYLSLSYDTDTRGSILSFSQSGGTGIEERGVRIFPIDPLNIPSSLELVEGDIPKDLLTKITQVFFDSDALLLEINPLVKVASDKSQESRGRKWVALDAKIKLDDYAKARHEDWNFPPRGVPGYSPTANEMAAKRIDEEDYRGTAGSAYFDLPGDIAILSSGGGVSLTALDALIKAGGKPANFTEYSGNPPKEKVAKLTKVVLNKPNIHGLWVIGTVVANFTDIFETLSGLMDGLRQAQTELGTKFDFPIVIRRGGPRVDEAYTMLKEVKDFDLTLLGPETSVSQAAEIMAQKAKEYEQKHG</sequence>
<evidence type="ECO:0000256" key="3">
    <source>
        <dbReference type="ARBA" id="ARBA00023315"/>
    </source>
</evidence>
<dbReference type="InterPro" id="IPR011761">
    <property type="entry name" value="ATP-grasp"/>
</dbReference>
<feature type="domain" description="ATP-grasp" evidence="6">
    <location>
        <begin position="9"/>
        <end position="197"/>
    </location>
</feature>
<dbReference type="Gene3D" id="3.30.1490.20">
    <property type="entry name" value="ATP-grasp fold, A domain"/>
    <property type="match status" value="1"/>
</dbReference>
<evidence type="ECO:0000256" key="2">
    <source>
        <dbReference type="ARBA" id="ARBA00022741"/>
    </source>
</evidence>
<dbReference type="GO" id="GO:0005524">
    <property type="term" value="F:ATP binding"/>
    <property type="evidence" value="ECO:0007669"/>
    <property type="project" value="UniProtKB-UniRule"/>
</dbReference>
<evidence type="ECO:0000259" key="6">
    <source>
        <dbReference type="PROSITE" id="PS50975"/>
    </source>
</evidence>
<keyword evidence="1" id="KW-0436">Ligase</keyword>
<keyword evidence="2 5" id="KW-0547">Nucleotide-binding</keyword>
<dbReference type="GO" id="GO:0006099">
    <property type="term" value="P:tricarboxylic acid cycle"/>
    <property type="evidence" value="ECO:0007669"/>
    <property type="project" value="InterPro"/>
</dbReference>
<evidence type="ECO:0000313" key="8">
    <source>
        <dbReference type="Proteomes" id="UP000177328"/>
    </source>
</evidence>
<dbReference type="PANTHER" id="PTHR11815">
    <property type="entry name" value="SUCCINYL-COA SYNTHETASE BETA CHAIN"/>
    <property type="match status" value="1"/>
</dbReference>
<dbReference type="SUPFAM" id="SSF52210">
    <property type="entry name" value="Succinyl-CoA synthetase domains"/>
    <property type="match status" value="1"/>
</dbReference>
<dbReference type="PROSITE" id="PS50975">
    <property type="entry name" value="ATP_GRASP"/>
    <property type="match status" value="1"/>
</dbReference>
<dbReference type="EMBL" id="MFDD01000008">
    <property type="protein sequence ID" value="OGE40585.1"/>
    <property type="molecule type" value="Genomic_DNA"/>
</dbReference>
<dbReference type="InterPro" id="IPR013650">
    <property type="entry name" value="ATP-grasp_succ-CoA_synth-type"/>
</dbReference>
<dbReference type="Proteomes" id="UP000177328">
    <property type="component" value="Unassembled WGS sequence"/>
</dbReference>
<name>A0A1F5KIF2_9BACT</name>
<dbReference type="Pfam" id="PF08442">
    <property type="entry name" value="ATP-grasp_2"/>
    <property type="match status" value="1"/>
</dbReference>
<evidence type="ECO:0000256" key="5">
    <source>
        <dbReference type="PROSITE-ProRule" id="PRU00409"/>
    </source>
</evidence>
<dbReference type="InterPro" id="IPR032263">
    <property type="entry name" value="Citrate-bd"/>
</dbReference>
<dbReference type="GO" id="GO:0004775">
    <property type="term" value="F:succinate-CoA ligase (ADP-forming) activity"/>
    <property type="evidence" value="ECO:0007669"/>
    <property type="project" value="TreeGrafter"/>
</dbReference>
<evidence type="ECO:0000256" key="1">
    <source>
        <dbReference type="ARBA" id="ARBA00022598"/>
    </source>
</evidence>
<dbReference type="InterPro" id="IPR013815">
    <property type="entry name" value="ATP_grasp_subdomain_1"/>
</dbReference>
<dbReference type="Gene3D" id="3.40.50.261">
    <property type="entry name" value="Succinyl-CoA synthetase domains"/>
    <property type="match status" value="1"/>
</dbReference>
<dbReference type="Gene3D" id="3.30.470.20">
    <property type="entry name" value="ATP-grasp fold, B domain"/>
    <property type="match status" value="1"/>
</dbReference>
<dbReference type="SUPFAM" id="SSF56059">
    <property type="entry name" value="Glutathione synthetase ATP-binding domain-like"/>
    <property type="match status" value="1"/>
</dbReference>
<keyword evidence="3" id="KW-0012">Acyltransferase</keyword>
<dbReference type="PIRSF" id="PIRSF001554">
    <property type="entry name" value="SucCS_beta"/>
    <property type="match status" value="1"/>
</dbReference>
<comment type="catalytic activity">
    <reaction evidence="4">
        <text>oxaloacetate + acetyl-CoA + ADP + phosphate = citrate + ATP + CoA</text>
        <dbReference type="Rhea" id="RHEA:21160"/>
        <dbReference type="ChEBI" id="CHEBI:16452"/>
        <dbReference type="ChEBI" id="CHEBI:16947"/>
        <dbReference type="ChEBI" id="CHEBI:30616"/>
        <dbReference type="ChEBI" id="CHEBI:43474"/>
        <dbReference type="ChEBI" id="CHEBI:57287"/>
        <dbReference type="ChEBI" id="CHEBI:57288"/>
        <dbReference type="ChEBI" id="CHEBI:456216"/>
        <dbReference type="EC" id="2.3.3.8"/>
    </reaction>
</comment>
<dbReference type="GO" id="GO:0003878">
    <property type="term" value="F:ATP citrate synthase activity"/>
    <property type="evidence" value="ECO:0007669"/>
    <property type="project" value="UniProtKB-EC"/>
</dbReference>
<dbReference type="GO" id="GO:0046872">
    <property type="term" value="F:metal ion binding"/>
    <property type="evidence" value="ECO:0007669"/>
    <property type="project" value="InterPro"/>
</dbReference>
<dbReference type="Pfam" id="PF16114">
    <property type="entry name" value="Citrate_bind"/>
    <property type="match status" value="1"/>
</dbReference>
<proteinExistence type="predicted"/>
<dbReference type="GO" id="GO:0005829">
    <property type="term" value="C:cytosol"/>
    <property type="evidence" value="ECO:0007669"/>
    <property type="project" value="TreeGrafter"/>
</dbReference>
<keyword evidence="3" id="KW-0808">Transferase</keyword>
<evidence type="ECO:0000256" key="4">
    <source>
        <dbReference type="ARBA" id="ARBA00047593"/>
    </source>
</evidence>
<dbReference type="InterPro" id="IPR005809">
    <property type="entry name" value="Succ_CoA_ligase-like_bsu"/>
</dbReference>
<dbReference type="GO" id="GO:0006104">
    <property type="term" value="P:succinyl-CoA metabolic process"/>
    <property type="evidence" value="ECO:0007669"/>
    <property type="project" value="TreeGrafter"/>
</dbReference>
<dbReference type="GO" id="GO:0042709">
    <property type="term" value="C:succinate-CoA ligase complex"/>
    <property type="evidence" value="ECO:0007669"/>
    <property type="project" value="TreeGrafter"/>
</dbReference>
<organism evidence="7 8">
    <name type="scientific">Candidatus Daviesbacteria bacterium RIFCSPHIGHO2_02_FULL_43_12</name>
    <dbReference type="NCBI Taxonomy" id="1797776"/>
    <lineage>
        <taxon>Bacteria</taxon>
        <taxon>Candidatus Daviesiibacteriota</taxon>
    </lineage>
</organism>
<comment type="caution">
    <text evidence="7">The sequence shown here is derived from an EMBL/GenBank/DDBJ whole genome shotgun (WGS) entry which is preliminary data.</text>
</comment>
<evidence type="ECO:0000313" key="7">
    <source>
        <dbReference type="EMBL" id="OGE40585.1"/>
    </source>
</evidence>
<protein>
    <recommendedName>
        <fullName evidence="6">ATP-grasp domain-containing protein</fullName>
    </recommendedName>
</protein>
<keyword evidence="5" id="KW-0067">ATP-binding</keyword>
<dbReference type="InterPro" id="IPR016102">
    <property type="entry name" value="Succinyl-CoA_synth-like"/>
</dbReference>
<accession>A0A1F5KIF2</accession>
<dbReference type="AlphaFoldDB" id="A0A1F5KIF2"/>
<reference evidence="7 8" key="1">
    <citation type="journal article" date="2016" name="Nat. Commun.">
        <title>Thousands of microbial genomes shed light on interconnected biogeochemical processes in an aquifer system.</title>
        <authorList>
            <person name="Anantharaman K."/>
            <person name="Brown C.T."/>
            <person name="Hug L.A."/>
            <person name="Sharon I."/>
            <person name="Castelle C.J."/>
            <person name="Probst A.J."/>
            <person name="Thomas B.C."/>
            <person name="Singh A."/>
            <person name="Wilkins M.J."/>
            <person name="Karaoz U."/>
            <person name="Brodie E.L."/>
            <person name="Williams K.H."/>
            <person name="Hubbard S.S."/>
            <person name="Banfield J.F."/>
        </authorList>
    </citation>
    <scope>NUCLEOTIDE SEQUENCE [LARGE SCALE GENOMIC DNA]</scope>
</reference>